<protein>
    <submittedName>
        <fullName evidence="2">HAD-superfamily hydrolase, subfamily IA, variant 1</fullName>
    </submittedName>
</protein>
<comment type="similarity">
    <text evidence="1">Belongs to the HAD-like hydrolase superfamily.</text>
</comment>
<dbReference type="eggNOG" id="arCOG02293">
    <property type="taxonomic scope" value="Archaea"/>
</dbReference>
<dbReference type="InterPro" id="IPR023214">
    <property type="entry name" value="HAD_sf"/>
</dbReference>
<dbReference type="InterPro" id="IPR006439">
    <property type="entry name" value="HAD-SF_hydro_IA"/>
</dbReference>
<evidence type="ECO:0000256" key="1">
    <source>
        <dbReference type="ARBA" id="ARBA00007958"/>
    </source>
</evidence>
<keyword evidence="2" id="KW-0378">Hydrolase</keyword>
<dbReference type="PANTHER" id="PTHR43434">
    <property type="entry name" value="PHOSPHOGLYCOLATE PHOSPHATASE"/>
    <property type="match status" value="1"/>
</dbReference>
<reference evidence="2 3" key="1">
    <citation type="submission" date="2007-10" db="EMBL/GenBank/DDBJ databases">
        <title>Complete sequence of Caldivirga maquilingensis IC-167.</title>
        <authorList>
            <consortium name="US DOE Joint Genome Institute"/>
            <person name="Copeland A."/>
            <person name="Lucas S."/>
            <person name="Lapidus A."/>
            <person name="Barry K."/>
            <person name="Glavina del Rio T."/>
            <person name="Dalin E."/>
            <person name="Tice H."/>
            <person name="Pitluck S."/>
            <person name="Saunders E."/>
            <person name="Brettin T."/>
            <person name="Bruce D."/>
            <person name="Detter J.C."/>
            <person name="Han C."/>
            <person name="Schmutz J."/>
            <person name="Larimer F."/>
            <person name="Land M."/>
            <person name="Hauser L."/>
            <person name="Kyrpides N."/>
            <person name="Ivanova N."/>
            <person name="Biddle J.F."/>
            <person name="Zhang Z."/>
            <person name="Fitz-Gibbon S.T."/>
            <person name="Lowe T.M."/>
            <person name="Saltikov C."/>
            <person name="House C.H."/>
            <person name="Richardson P."/>
        </authorList>
    </citation>
    <scope>NUCLEOTIDE SEQUENCE [LARGE SCALE GENOMIC DNA]</scope>
    <source>
        <strain evidence="3">ATCC 700844 / DSM 13496 / JCM 10307 / IC-167</strain>
    </source>
</reference>
<dbReference type="EMBL" id="CP000852">
    <property type="protein sequence ID" value="ABW01942.1"/>
    <property type="molecule type" value="Genomic_DNA"/>
</dbReference>
<dbReference type="GeneID" id="5708637"/>
<sequence length="218" mass="23918">MLKGVVLDLDGTLADTAVIHGEAWRMAMRDLGIQARISVEQLLGKRAPEIALELVEGNTELAQRLLEKKNIYFKSLVGLAKPKACAVELLKSLRNAGIKLSVVTSSNRVSAYSVLEAVNMINLVDYIITGDDVNKGKPDPEPVIKALRLMNNEPREVMGVGDTIHDYEAYLRAGLKAIVIVINPLMVNHIAQFKDAIIIDNLCVLLNALDVIMKHNAE</sequence>
<dbReference type="SUPFAM" id="SSF56784">
    <property type="entry name" value="HAD-like"/>
    <property type="match status" value="1"/>
</dbReference>
<dbReference type="InterPro" id="IPR041492">
    <property type="entry name" value="HAD_2"/>
</dbReference>
<dbReference type="SFLD" id="SFLDS00003">
    <property type="entry name" value="Haloacid_Dehalogenase"/>
    <property type="match status" value="1"/>
</dbReference>
<dbReference type="Gene3D" id="3.40.50.1000">
    <property type="entry name" value="HAD superfamily/HAD-like"/>
    <property type="match status" value="1"/>
</dbReference>
<dbReference type="HOGENOM" id="CLU_045011_19_3_2"/>
<dbReference type="SFLD" id="SFLDG01129">
    <property type="entry name" value="C1.5:_HAD__Beta-PGM__Phosphata"/>
    <property type="match status" value="1"/>
</dbReference>
<dbReference type="NCBIfam" id="TIGR01549">
    <property type="entry name" value="HAD-SF-IA-v1"/>
    <property type="match status" value="1"/>
</dbReference>
<dbReference type="GO" id="GO:0006281">
    <property type="term" value="P:DNA repair"/>
    <property type="evidence" value="ECO:0007669"/>
    <property type="project" value="TreeGrafter"/>
</dbReference>
<dbReference type="InterPro" id="IPR023198">
    <property type="entry name" value="PGP-like_dom2"/>
</dbReference>
<dbReference type="Proteomes" id="UP000001137">
    <property type="component" value="Chromosome"/>
</dbReference>
<dbReference type="RefSeq" id="WP_012186161.1">
    <property type="nucleotide sequence ID" value="NC_009954.1"/>
</dbReference>
<gene>
    <name evidence="2" type="ordered locus">Cmaq_1114</name>
</gene>
<proteinExistence type="inferred from homology"/>
<dbReference type="OrthoDB" id="31229at2157"/>
<dbReference type="Pfam" id="PF13419">
    <property type="entry name" value="HAD_2"/>
    <property type="match status" value="1"/>
</dbReference>
<dbReference type="PANTHER" id="PTHR43434:SF1">
    <property type="entry name" value="PHOSPHOGLYCOLATE PHOSPHATASE"/>
    <property type="match status" value="1"/>
</dbReference>
<dbReference type="PRINTS" id="PR00413">
    <property type="entry name" value="HADHALOGNASE"/>
</dbReference>
<keyword evidence="3" id="KW-1185">Reference proteome</keyword>
<dbReference type="Gene3D" id="1.10.150.240">
    <property type="entry name" value="Putative phosphatase, domain 2"/>
    <property type="match status" value="1"/>
</dbReference>
<dbReference type="STRING" id="397948.Cmaq_1114"/>
<dbReference type="InterPro" id="IPR036412">
    <property type="entry name" value="HAD-like_sf"/>
</dbReference>
<dbReference type="KEGG" id="cma:Cmaq_1114"/>
<evidence type="ECO:0000313" key="2">
    <source>
        <dbReference type="EMBL" id="ABW01942.1"/>
    </source>
</evidence>
<name>A8MDT6_CALMQ</name>
<organism evidence="2 3">
    <name type="scientific">Caldivirga maquilingensis (strain ATCC 700844 / DSM 13496 / JCM 10307 / IC-167)</name>
    <dbReference type="NCBI Taxonomy" id="397948"/>
    <lineage>
        <taxon>Archaea</taxon>
        <taxon>Thermoproteota</taxon>
        <taxon>Thermoprotei</taxon>
        <taxon>Thermoproteales</taxon>
        <taxon>Thermoproteaceae</taxon>
        <taxon>Caldivirga</taxon>
    </lineage>
</organism>
<evidence type="ECO:0000313" key="3">
    <source>
        <dbReference type="Proteomes" id="UP000001137"/>
    </source>
</evidence>
<accession>A8MDT6</accession>
<dbReference type="GO" id="GO:0008967">
    <property type="term" value="F:phosphoglycolate phosphatase activity"/>
    <property type="evidence" value="ECO:0007669"/>
    <property type="project" value="TreeGrafter"/>
</dbReference>
<dbReference type="InterPro" id="IPR050155">
    <property type="entry name" value="HAD-like_hydrolase_sf"/>
</dbReference>
<dbReference type="AlphaFoldDB" id="A8MDT6"/>